<dbReference type="InterPro" id="IPR029058">
    <property type="entry name" value="AB_hydrolase_fold"/>
</dbReference>
<dbReference type="AlphaFoldDB" id="A0A7C5R0M6"/>
<dbReference type="GO" id="GO:0016787">
    <property type="term" value="F:hydrolase activity"/>
    <property type="evidence" value="ECO:0007669"/>
    <property type="project" value="UniProtKB-KW"/>
</dbReference>
<dbReference type="InterPro" id="IPR000073">
    <property type="entry name" value="AB_hydrolase_1"/>
</dbReference>
<feature type="non-terminal residue" evidence="2">
    <location>
        <position position="1"/>
    </location>
</feature>
<dbReference type="Gene3D" id="3.40.50.1820">
    <property type="entry name" value="alpha/beta hydrolase"/>
    <property type="match status" value="1"/>
</dbReference>
<organism evidence="2">
    <name type="scientific">Hellea balneolensis</name>
    <dbReference type="NCBI Taxonomy" id="287478"/>
    <lineage>
        <taxon>Bacteria</taxon>
        <taxon>Pseudomonadati</taxon>
        <taxon>Pseudomonadota</taxon>
        <taxon>Alphaproteobacteria</taxon>
        <taxon>Maricaulales</taxon>
        <taxon>Robiginitomaculaceae</taxon>
        <taxon>Hellea</taxon>
    </lineage>
</organism>
<evidence type="ECO:0000259" key="1">
    <source>
        <dbReference type="Pfam" id="PF00561"/>
    </source>
</evidence>
<dbReference type="EMBL" id="DRMJ01000243">
    <property type="protein sequence ID" value="HHL42923.1"/>
    <property type="molecule type" value="Genomic_DNA"/>
</dbReference>
<accession>A0A7C5R0M6</accession>
<dbReference type="PANTHER" id="PTHR43329">
    <property type="entry name" value="EPOXIDE HYDROLASE"/>
    <property type="match status" value="1"/>
</dbReference>
<gene>
    <name evidence="2" type="ORF">ENJ42_04835</name>
</gene>
<proteinExistence type="predicted"/>
<dbReference type="SUPFAM" id="SSF53474">
    <property type="entry name" value="alpha/beta-Hydrolases"/>
    <property type="match status" value="1"/>
</dbReference>
<comment type="caution">
    <text evidence="2">The sequence shown here is derived from an EMBL/GenBank/DDBJ whole genome shotgun (WGS) entry which is preliminary data.</text>
</comment>
<dbReference type="Pfam" id="PF00561">
    <property type="entry name" value="Abhydrolase_1"/>
    <property type="match status" value="1"/>
</dbReference>
<sequence length="204" mass="23264">ERVRGVISICTPHTKYPPVDPLAIFEKRHGKDHYCVAYQQQGVAEALFDQDPFAVFKMLFQTVPKGTKPSHEMYHLLKNFKAYMAAGAPDLPGAVMSREDMQVFAGAYTHSGFHGGINLYRNTTENWQYGASLDTDIEQPSLMISTENDLFLPPSATDHMPDLIADLERTIIEDCGHWAMWEKPDAINQTMIEWLHRKMGLRFF</sequence>
<reference evidence="2" key="1">
    <citation type="journal article" date="2020" name="mSystems">
        <title>Genome- and Community-Level Interaction Insights into Carbon Utilization and Element Cycling Functions of Hydrothermarchaeota in Hydrothermal Sediment.</title>
        <authorList>
            <person name="Zhou Z."/>
            <person name="Liu Y."/>
            <person name="Xu W."/>
            <person name="Pan J."/>
            <person name="Luo Z.H."/>
            <person name="Li M."/>
        </authorList>
    </citation>
    <scope>NUCLEOTIDE SEQUENCE [LARGE SCALE GENOMIC DNA]</scope>
    <source>
        <strain evidence="2">HyVt-485</strain>
    </source>
</reference>
<keyword evidence="2" id="KW-0378">Hydrolase</keyword>
<feature type="domain" description="AB hydrolase-1" evidence="1">
    <location>
        <begin position="126"/>
        <end position="184"/>
    </location>
</feature>
<evidence type="ECO:0000313" key="2">
    <source>
        <dbReference type="EMBL" id="HHL42923.1"/>
    </source>
</evidence>
<protein>
    <submittedName>
        <fullName evidence="2">Alpha/beta fold hydrolase</fullName>
    </submittedName>
</protein>
<dbReference type="Proteomes" id="UP000885830">
    <property type="component" value="Unassembled WGS sequence"/>
</dbReference>
<name>A0A7C5R0M6_9PROT</name>